<gene>
    <name evidence="2" type="ORF">CLAFUR5_10636</name>
</gene>
<sequence length="256" mass="27824">MKFSPAVLAALPLAAAAPQQAERVNGVRKRADLPYYLEFHYTGDFIKVGDADLFGAIWQKGYGSGDATGIETDDSYDVFGSKLRCVSDDKPDLQVGVKLKGDWGFVEEVPGIQVRNQLVKSMWEMVQKIQEEDDLVYKKCRGCGLGGCSDDPKALCGAFRDDMCDCNKNVGGGNEADFLCYDKSTTYKVPTEMTLTLYNRDGSLRADSLGVSITSAEIAQPALQCGKLGAATEVIIGIIPEFGKYIGDQLKIACRN</sequence>
<dbReference type="AlphaFoldDB" id="A0A9Q8PBX8"/>
<protein>
    <submittedName>
        <fullName evidence="2">Uncharacterized protein</fullName>
    </submittedName>
</protein>
<proteinExistence type="predicted"/>
<dbReference type="OMA" id="KADPEHW"/>
<evidence type="ECO:0000313" key="2">
    <source>
        <dbReference type="EMBL" id="UJO19605.1"/>
    </source>
</evidence>
<accession>A0A9Q8PBX8</accession>
<evidence type="ECO:0000313" key="3">
    <source>
        <dbReference type="Proteomes" id="UP000756132"/>
    </source>
</evidence>
<dbReference type="GeneID" id="71990514"/>
<reference evidence="2" key="2">
    <citation type="journal article" date="2022" name="Microb. Genom.">
        <title>A chromosome-scale genome assembly of the tomato pathogen Cladosporium fulvum reveals a compartmentalized genome architecture and the presence of a dispensable chromosome.</title>
        <authorList>
            <person name="Zaccaron A.Z."/>
            <person name="Chen L.H."/>
            <person name="Samaras A."/>
            <person name="Stergiopoulos I."/>
        </authorList>
    </citation>
    <scope>NUCLEOTIDE SEQUENCE</scope>
    <source>
        <strain evidence="2">Race5_Kim</strain>
    </source>
</reference>
<reference evidence="2" key="1">
    <citation type="submission" date="2021-12" db="EMBL/GenBank/DDBJ databases">
        <authorList>
            <person name="Zaccaron A."/>
            <person name="Stergiopoulos I."/>
        </authorList>
    </citation>
    <scope>NUCLEOTIDE SEQUENCE</scope>
    <source>
        <strain evidence="2">Race5_Kim</strain>
    </source>
</reference>
<name>A0A9Q8PBX8_PASFU</name>
<dbReference type="KEGG" id="ffu:CLAFUR5_10636"/>
<dbReference type="OrthoDB" id="3908196at2759"/>
<keyword evidence="1" id="KW-0732">Signal</keyword>
<keyword evidence="3" id="KW-1185">Reference proteome</keyword>
<feature type="chain" id="PRO_5040429749" evidence="1">
    <location>
        <begin position="17"/>
        <end position="256"/>
    </location>
</feature>
<dbReference type="EMBL" id="CP090169">
    <property type="protein sequence ID" value="UJO19605.1"/>
    <property type="molecule type" value="Genomic_DNA"/>
</dbReference>
<evidence type="ECO:0000256" key="1">
    <source>
        <dbReference type="SAM" id="SignalP"/>
    </source>
</evidence>
<feature type="signal peptide" evidence="1">
    <location>
        <begin position="1"/>
        <end position="16"/>
    </location>
</feature>
<dbReference type="RefSeq" id="XP_047763971.1">
    <property type="nucleotide sequence ID" value="XM_047909784.1"/>
</dbReference>
<organism evidence="2 3">
    <name type="scientific">Passalora fulva</name>
    <name type="common">Tomato leaf mold</name>
    <name type="synonym">Cladosporium fulvum</name>
    <dbReference type="NCBI Taxonomy" id="5499"/>
    <lineage>
        <taxon>Eukaryota</taxon>
        <taxon>Fungi</taxon>
        <taxon>Dikarya</taxon>
        <taxon>Ascomycota</taxon>
        <taxon>Pezizomycotina</taxon>
        <taxon>Dothideomycetes</taxon>
        <taxon>Dothideomycetidae</taxon>
        <taxon>Mycosphaerellales</taxon>
        <taxon>Mycosphaerellaceae</taxon>
        <taxon>Fulvia</taxon>
    </lineage>
</organism>
<dbReference type="Proteomes" id="UP000756132">
    <property type="component" value="Chromosome 7"/>
</dbReference>